<name>A0A838WWX9_9CORY</name>
<organism evidence="2 3">
    <name type="scientific">Corynebacterium sanguinis</name>
    <dbReference type="NCBI Taxonomy" id="2594913"/>
    <lineage>
        <taxon>Bacteria</taxon>
        <taxon>Bacillati</taxon>
        <taxon>Actinomycetota</taxon>
        <taxon>Actinomycetes</taxon>
        <taxon>Mycobacteriales</taxon>
        <taxon>Corynebacteriaceae</taxon>
        <taxon>Corynebacterium</taxon>
    </lineage>
</organism>
<sequence>LRVDVVPEVADVPSLVDALAEHVAGLRATGQLPPPRKKRRVRRKAAGE</sequence>
<gene>
    <name evidence="2" type="ORF">H0H28_07510</name>
</gene>
<feature type="compositionally biased region" description="Basic residues" evidence="1">
    <location>
        <begin position="35"/>
        <end position="48"/>
    </location>
</feature>
<feature type="region of interest" description="Disordered" evidence="1">
    <location>
        <begin position="27"/>
        <end position="48"/>
    </location>
</feature>
<dbReference type="AlphaFoldDB" id="A0A838WWX9"/>
<feature type="non-terminal residue" evidence="2">
    <location>
        <position position="1"/>
    </location>
</feature>
<protein>
    <submittedName>
        <fullName evidence="2">Uncharacterized protein</fullName>
    </submittedName>
</protein>
<keyword evidence="3" id="KW-1185">Reference proteome</keyword>
<comment type="caution">
    <text evidence="2">The sequence shown here is derived from an EMBL/GenBank/DDBJ whole genome shotgun (WGS) entry which is preliminary data.</text>
</comment>
<dbReference type="EMBL" id="JACEOR010000295">
    <property type="protein sequence ID" value="MBA4505168.1"/>
    <property type="molecule type" value="Genomic_DNA"/>
</dbReference>
<evidence type="ECO:0000313" key="3">
    <source>
        <dbReference type="Proteomes" id="UP000580709"/>
    </source>
</evidence>
<reference evidence="2 3" key="1">
    <citation type="submission" date="2020-07" db="EMBL/GenBank/DDBJ databases">
        <authorList>
            <person name="Khare M."/>
        </authorList>
    </citation>
    <scope>NUCLEOTIDE SEQUENCE [LARGE SCALE GENOMIC DNA]</scope>
    <source>
        <strain evidence="2 3">P8776</strain>
    </source>
</reference>
<evidence type="ECO:0000313" key="2">
    <source>
        <dbReference type="EMBL" id="MBA4505168.1"/>
    </source>
</evidence>
<evidence type="ECO:0000256" key="1">
    <source>
        <dbReference type="SAM" id="MobiDB-lite"/>
    </source>
</evidence>
<accession>A0A838WWX9</accession>
<proteinExistence type="predicted"/>
<dbReference type="Proteomes" id="UP000580709">
    <property type="component" value="Unassembled WGS sequence"/>
</dbReference>